<dbReference type="STRING" id="568069.A0A1J1HQN2"/>
<protein>
    <submittedName>
        <fullName evidence="2">CLUMA_CG003449, isoform A</fullName>
    </submittedName>
</protein>
<name>A0A1J1HQN2_9DIPT</name>
<dbReference type="Proteomes" id="UP000183832">
    <property type="component" value="Unassembled WGS sequence"/>
</dbReference>
<evidence type="ECO:0000313" key="2">
    <source>
        <dbReference type="EMBL" id="CRK89692.1"/>
    </source>
</evidence>
<organism evidence="2 3">
    <name type="scientific">Clunio marinus</name>
    <dbReference type="NCBI Taxonomy" id="568069"/>
    <lineage>
        <taxon>Eukaryota</taxon>
        <taxon>Metazoa</taxon>
        <taxon>Ecdysozoa</taxon>
        <taxon>Arthropoda</taxon>
        <taxon>Hexapoda</taxon>
        <taxon>Insecta</taxon>
        <taxon>Pterygota</taxon>
        <taxon>Neoptera</taxon>
        <taxon>Endopterygota</taxon>
        <taxon>Diptera</taxon>
        <taxon>Nematocera</taxon>
        <taxon>Chironomoidea</taxon>
        <taxon>Chironomidae</taxon>
        <taxon>Clunio</taxon>
    </lineage>
</organism>
<dbReference type="AlphaFoldDB" id="A0A1J1HQN2"/>
<keyword evidence="1" id="KW-1133">Transmembrane helix</keyword>
<keyword evidence="3" id="KW-1185">Reference proteome</keyword>
<keyword evidence="1" id="KW-0812">Transmembrane</keyword>
<accession>A0A1J1HQN2</accession>
<dbReference type="PROSITE" id="PS51257">
    <property type="entry name" value="PROKAR_LIPOPROTEIN"/>
    <property type="match status" value="1"/>
</dbReference>
<proteinExistence type="predicted"/>
<keyword evidence="1" id="KW-0472">Membrane</keyword>
<dbReference type="EMBL" id="CVRI01000014">
    <property type="protein sequence ID" value="CRK89692.1"/>
    <property type="molecule type" value="Genomic_DNA"/>
</dbReference>
<sequence length="383" mass="42009">MKRNTNRSNMTLVYWWTHWFWVTTIIISCSSSTAVPVTSFETISTSLKSALIQNDNSFQETVNDQQKLATSDKSVPMTLETSDTEDVFGGTEEIAAENSAKNNDWLEKPTTTTEVKPVDGSLEKNENIIPEVVASLTLTNVINSTNNSSSQNTTMLSSVTEEVAAGSIINTTTTPTTKLIKVDELPPSGEHILTVKSLNITSLDGSDNNLNDSNDTVEIVMTDDESNSTEVTEVSERKSKGLLGYSEEAKIVNNISSRSALQVSHQSHSAPTNDDLLSSEALFDTDQDNGGITMNAGIISIICVGIIGSLSAFSIMFVYVYRRRFLNKPQTLSEPDSSGYIDESSIRDNSDELYSLDNDSFLNSLEAMTIQNYWTDSVKHTKL</sequence>
<gene>
    <name evidence="2" type="primary">putative GL13052</name>
    <name evidence="2" type="ORF">CLUMA_CG003449</name>
</gene>
<feature type="transmembrane region" description="Helical" evidence="1">
    <location>
        <begin position="297"/>
        <end position="321"/>
    </location>
</feature>
<evidence type="ECO:0000313" key="3">
    <source>
        <dbReference type="Proteomes" id="UP000183832"/>
    </source>
</evidence>
<dbReference type="OrthoDB" id="8192800at2759"/>
<reference evidence="2 3" key="1">
    <citation type="submission" date="2015-04" db="EMBL/GenBank/DDBJ databases">
        <authorList>
            <person name="Syromyatnikov M.Y."/>
            <person name="Popov V.N."/>
        </authorList>
    </citation>
    <scope>NUCLEOTIDE SEQUENCE [LARGE SCALE GENOMIC DNA]</scope>
</reference>
<evidence type="ECO:0000256" key="1">
    <source>
        <dbReference type="SAM" id="Phobius"/>
    </source>
</evidence>